<dbReference type="Proteomes" id="UP000650582">
    <property type="component" value="Unassembled WGS sequence"/>
</dbReference>
<protein>
    <submittedName>
        <fullName evidence="1">Uncharacterized protein</fullName>
    </submittedName>
</protein>
<accession>A0A8H7LGH2</accession>
<evidence type="ECO:0000313" key="2">
    <source>
        <dbReference type="Proteomes" id="UP000650582"/>
    </source>
</evidence>
<evidence type="ECO:0000313" key="1">
    <source>
        <dbReference type="EMBL" id="KAF8671095.1"/>
    </source>
</evidence>
<dbReference type="EMBL" id="JACYCC010000220">
    <property type="protein sequence ID" value="KAF8671095.1"/>
    <property type="molecule type" value="Genomic_DNA"/>
</dbReference>
<name>A0A8H7LGH2_9AGAM</name>
<comment type="caution">
    <text evidence="1">The sequence shown here is derived from an EMBL/GenBank/DDBJ whole genome shotgun (WGS) entry which is preliminary data.</text>
</comment>
<gene>
    <name evidence="1" type="ORF">RHS04_08479</name>
</gene>
<proteinExistence type="predicted"/>
<dbReference type="AlphaFoldDB" id="A0A8H7LGH2"/>
<organism evidence="1 2">
    <name type="scientific">Rhizoctonia solani</name>
    <dbReference type="NCBI Taxonomy" id="456999"/>
    <lineage>
        <taxon>Eukaryota</taxon>
        <taxon>Fungi</taxon>
        <taxon>Dikarya</taxon>
        <taxon>Basidiomycota</taxon>
        <taxon>Agaricomycotina</taxon>
        <taxon>Agaricomycetes</taxon>
        <taxon>Cantharellales</taxon>
        <taxon>Ceratobasidiaceae</taxon>
        <taxon>Rhizoctonia</taxon>
    </lineage>
</organism>
<sequence>MAAAPHRFLDMFPPGLDVTSIQSKSPYSFDSEQLYNTFTRGYDPEKHIESTLVKSVRYCKHTKGVQHEFILVEIEDIKVPLINYIVLDRTISQDYSGITIQRPFRRKRTNSSIQSYCGPAVDAFRVSYNGNKEQLLKACQLQPCRDLEEIEFTRVNPVYLYQLVTLVHVVSGRTPNYDLSGKNCYWFAGLVWGCLLSLRPDSRYDSHLSENNRGRLAVIYCAPEEKEVTETCNAFEEQIQKVDKALSESRKVRLSV</sequence>
<reference evidence="1" key="1">
    <citation type="submission" date="2020-09" db="EMBL/GenBank/DDBJ databases">
        <title>Comparative genome analyses of four rice-infecting Rhizoctonia solani isolates reveal extensive enrichment of homogalacturonan modification genes.</title>
        <authorList>
            <person name="Lee D.-Y."/>
            <person name="Jeon J."/>
            <person name="Kim K.-T."/>
            <person name="Cheong K."/>
            <person name="Song H."/>
            <person name="Choi G."/>
            <person name="Ko J."/>
            <person name="Opiyo S.O."/>
            <person name="Zuo S."/>
            <person name="Madhav S."/>
            <person name="Lee Y.-H."/>
            <person name="Wang G.-L."/>
        </authorList>
    </citation>
    <scope>NUCLEOTIDE SEQUENCE</scope>
    <source>
        <strain evidence="1">AG1-IA YN-7</strain>
    </source>
</reference>